<gene>
    <name evidence="2" type="ORF">SAMN02745117_01661</name>
</gene>
<dbReference type="Gene3D" id="3.40.30.10">
    <property type="entry name" value="Glutaredoxin"/>
    <property type="match status" value="1"/>
</dbReference>
<evidence type="ECO:0000313" key="2">
    <source>
        <dbReference type="EMBL" id="SHF28627.1"/>
    </source>
</evidence>
<dbReference type="Pfam" id="PF00085">
    <property type="entry name" value="Thioredoxin"/>
    <property type="match status" value="1"/>
</dbReference>
<reference evidence="2 3" key="1">
    <citation type="submission" date="2016-11" db="EMBL/GenBank/DDBJ databases">
        <authorList>
            <person name="Jaros S."/>
            <person name="Januszkiewicz K."/>
            <person name="Wedrychowicz H."/>
        </authorList>
    </citation>
    <scope>NUCLEOTIDE SEQUENCE [LARGE SCALE GENOMIC DNA]</scope>
    <source>
        <strain evidence="2 3">DSM 16112</strain>
    </source>
</reference>
<dbReference type="AlphaFoldDB" id="A0A1M5AEN4"/>
<dbReference type="InterPro" id="IPR013766">
    <property type="entry name" value="Thioredoxin_domain"/>
</dbReference>
<dbReference type="EMBL" id="FQUZ01000017">
    <property type="protein sequence ID" value="SHF28627.1"/>
    <property type="molecule type" value="Genomic_DNA"/>
</dbReference>
<proteinExistence type="predicted"/>
<keyword evidence="3" id="KW-1185">Reference proteome</keyword>
<name>A0A1M5AEN4_9BURK</name>
<sequence length="107" mass="11735">MLHYIDSPLSAAEVSRMPGLLALEFGNGWCGFCQTSAPAIAAALQHRPDIRHIQIADGKGKRLGRHFGVKLWPTLIFLDDGLEVARVVRPDQSETVSQAISRLRTAD</sequence>
<dbReference type="CDD" id="cd02947">
    <property type="entry name" value="TRX_family"/>
    <property type="match status" value="1"/>
</dbReference>
<dbReference type="STRING" id="1122156.SAMN02745117_01661"/>
<protein>
    <submittedName>
        <fullName evidence="2">Thioredoxin 1</fullName>
    </submittedName>
</protein>
<evidence type="ECO:0000313" key="3">
    <source>
        <dbReference type="Proteomes" id="UP000184327"/>
    </source>
</evidence>
<dbReference type="Proteomes" id="UP000184327">
    <property type="component" value="Unassembled WGS sequence"/>
</dbReference>
<feature type="domain" description="Thioredoxin" evidence="1">
    <location>
        <begin position="19"/>
        <end position="100"/>
    </location>
</feature>
<dbReference type="InterPro" id="IPR036249">
    <property type="entry name" value="Thioredoxin-like_sf"/>
</dbReference>
<organism evidence="2 3">
    <name type="scientific">Lampropedia hyalina DSM 16112</name>
    <dbReference type="NCBI Taxonomy" id="1122156"/>
    <lineage>
        <taxon>Bacteria</taxon>
        <taxon>Pseudomonadati</taxon>
        <taxon>Pseudomonadota</taxon>
        <taxon>Betaproteobacteria</taxon>
        <taxon>Burkholderiales</taxon>
        <taxon>Comamonadaceae</taxon>
        <taxon>Lampropedia</taxon>
    </lineage>
</organism>
<accession>A0A1M5AEN4</accession>
<evidence type="ECO:0000259" key="1">
    <source>
        <dbReference type="Pfam" id="PF00085"/>
    </source>
</evidence>
<dbReference type="RefSeq" id="WP_073356226.1">
    <property type="nucleotide sequence ID" value="NZ_FQUZ01000017.1"/>
</dbReference>
<dbReference type="OrthoDB" id="215495at2"/>
<dbReference type="SUPFAM" id="SSF52833">
    <property type="entry name" value="Thioredoxin-like"/>
    <property type="match status" value="1"/>
</dbReference>